<reference evidence="1 2" key="1">
    <citation type="journal article" date="2010" name="J. Bacteriol.">
        <title>Short-term signatures of evolutionary change in the Salmonella enterica serovar typhimurium 14028 genome.</title>
        <authorList>
            <person name="Jarvik T."/>
            <person name="Smillie C."/>
            <person name="Groisman E.A."/>
            <person name="Ochman H."/>
        </authorList>
    </citation>
    <scope>NUCLEOTIDE SEQUENCE [LARGE SCALE GENOMIC DNA]</scope>
    <source>
        <strain evidence="2">14028s / SGSC 2262</strain>
    </source>
</reference>
<organism evidence="1 2">
    <name type="scientific">Salmonella typhimurium (strain 14028s / SGSC 2262)</name>
    <dbReference type="NCBI Taxonomy" id="588858"/>
    <lineage>
        <taxon>Bacteria</taxon>
        <taxon>Pseudomonadati</taxon>
        <taxon>Pseudomonadota</taxon>
        <taxon>Gammaproteobacteria</taxon>
        <taxon>Enterobacterales</taxon>
        <taxon>Enterobacteriaceae</taxon>
        <taxon>Salmonella</taxon>
    </lineage>
</organism>
<dbReference type="Gene3D" id="3.90.1720.70">
    <property type="match status" value="1"/>
</dbReference>
<dbReference type="AlphaFoldDB" id="A0A0F6AX79"/>
<dbReference type="BioCyc" id="SENT588858:STM14_RS01975-MONOMER"/>
<dbReference type="InterPro" id="IPR025562">
    <property type="entry name" value="Tae4"/>
</dbReference>
<proteinExistence type="predicted"/>
<dbReference type="RefSeq" id="WP_001081550.1">
    <property type="nucleotide sequence ID" value="NC_016856.1"/>
</dbReference>
<dbReference type="Proteomes" id="UP000002695">
    <property type="component" value="Chromosome"/>
</dbReference>
<sequence length="161" mass="17723">MNRPSFNEAWLAFRKVNHSVADVGSIIGGNVGKNITGGYFQNACPIRMSYVLNATGFPIARNSPYAKVSGADNKFYIYRVNDMIDYLTHTMGKPDLIVNNPKQSDFIGKKGIIVVKGHGWSNARGHVTLWNGSICSDQCHLLNDPDNGPFVPEVGTLWILP</sequence>
<dbReference type="SMR" id="A0A0F6AX79"/>
<keyword evidence="2" id="KW-1185">Reference proteome</keyword>
<name>A0A0F6AX79_SALT1</name>
<dbReference type="Pfam" id="PF14113">
    <property type="entry name" value="Tae4"/>
    <property type="match status" value="1"/>
</dbReference>
<evidence type="ECO:0000313" key="2">
    <source>
        <dbReference type="Proteomes" id="UP000002695"/>
    </source>
</evidence>
<evidence type="ECO:0000313" key="1">
    <source>
        <dbReference type="EMBL" id="ACY86851.1"/>
    </source>
</evidence>
<dbReference type="EMBL" id="CP001363">
    <property type="protein sequence ID" value="ACY86851.1"/>
    <property type="molecule type" value="Genomic_DNA"/>
</dbReference>
<gene>
    <name evidence="1" type="ordered locus">STM14_0325</name>
</gene>
<protein>
    <submittedName>
        <fullName evidence="1">Cytoplasmic protein</fullName>
    </submittedName>
</protein>
<dbReference type="HOGENOM" id="CLU_131989_0_0_6"/>
<accession>A0A0F6AX79</accession>
<dbReference type="PATRIC" id="fig|588858.6.peg.423"/>
<dbReference type="KEGG" id="seo:STM14_0325"/>